<sequence length="42" mass="4301">MGHARCQDLPTVPQCCGIHTSAQVLPGLLKVGMAKPSPSEAA</sequence>
<name>A0A0E9XA18_ANGAN</name>
<proteinExistence type="predicted"/>
<organism evidence="1">
    <name type="scientific">Anguilla anguilla</name>
    <name type="common">European freshwater eel</name>
    <name type="synonym">Muraena anguilla</name>
    <dbReference type="NCBI Taxonomy" id="7936"/>
    <lineage>
        <taxon>Eukaryota</taxon>
        <taxon>Metazoa</taxon>
        <taxon>Chordata</taxon>
        <taxon>Craniata</taxon>
        <taxon>Vertebrata</taxon>
        <taxon>Euteleostomi</taxon>
        <taxon>Actinopterygii</taxon>
        <taxon>Neopterygii</taxon>
        <taxon>Teleostei</taxon>
        <taxon>Anguilliformes</taxon>
        <taxon>Anguillidae</taxon>
        <taxon>Anguilla</taxon>
    </lineage>
</organism>
<reference evidence="1" key="2">
    <citation type="journal article" date="2015" name="Fish Shellfish Immunol.">
        <title>Early steps in the European eel (Anguilla anguilla)-Vibrio vulnificus interaction in the gills: Role of the RtxA13 toxin.</title>
        <authorList>
            <person name="Callol A."/>
            <person name="Pajuelo D."/>
            <person name="Ebbesson L."/>
            <person name="Teles M."/>
            <person name="MacKenzie S."/>
            <person name="Amaro C."/>
        </authorList>
    </citation>
    <scope>NUCLEOTIDE SEQUENCE</scope>
</reference>
<accession>A0A0E9XA18</accession>
<protein>
    <submittedName>
        <fullName evidence="1">Uncharacterized protein</fullName>
    </submittedName>
</protein>
<evidence type="ECO:0000313" key="1">
    <source>
        <dbReference type="EMBL" id="JAH99266.1"/>
    </source>
</evidence>
<dbReference type="EMBL" id="GBXM01009311">
    <property type="protein sequence ID" value="JAH99266.1"/>
    <property type="molecule type" value="Transcribed_RNA"/>
</dbReference>
<dbReference type="AlphaFoldDB" id="A0A0E9XA18"/>
<reference evidence="1" key="1">
    <citation type="submission" date="2014-11" db="EMBL/GenBank/DDBJ databases">
        <authorList>
            <person name="Amaro Gonzalez C."/>
        </authorList>
    </citation>
    <scope>NUCLEOTIDE SEQUENCE</scope>
</reference>